<dbReference type="InterPro" id="IPR039537">
    <property type="entry name" value="Retrotran_Ty1/copia-like"/>
</dbReference>
<evidence type="ECO:0000256" key="1">
    <source>
        <dbReference type="ARBA" id="ARBA00022723"/>
    </source>
</evidence>
<organism evidence="5">
    <name type="scientific">Tanacetum cinerariifolium</name>
    <name type="common">Dalmatian daisy</name>
    <name type="synonym">Chrysanthemum cinerariifolium</name>
    <dbReference type="NCBI Taxonomy" id="118510"/>
    <lineage>
        <taxon>Eukaryota</taxon>
        <taxon>Viridiplantae</taxon>
        <taxon>Streptophyta</taxon>
        <taxon>Embryophyta</taxon>
        <taxon>Tracheophyta</taxon>
        <taxon>Spermatophyta</taxon>
        <taxon>Magnoliopsida</taxon>
        <taxon>eudicotyledons</taxon>
        <taxon>Gunneridae</taxon>
        <taxon>Pentapetalae</taxon>
        <taxon>asterids</taxon>
        <taxon>campanulids</taxon>
        <taxon>Asterales</taxon>
        <taxon>Asteraceae</taxon>
        <taxon>Asteroideae</taxon>
        <taxon>Anthemideae</taxon>
        <taxon>Anthemidinae</taxon>
        <taxon>Tanacetum</taxon>
    </lineage>
</organism>
<evidence type="ECO:0000256" key="2">
    <source>
        <dbReference type="ARBA" id="ARBA00022801"/>
    </source>
</evidence>
<dbReference type="InterPro" id="IPR013103">
    <property type="entry name" value="RVT_2"/>
</dbReference>
<protein>
    <submittedName>
        <fullName evidence="5">Retrovirus-related Pol polyprotein from transposon TNT 1-94</fullName>
    </submittedName>
</protein>
<dbReference type="Pfam" id="PF00665">
    <property type="entry name" value="rve"/>
    <property type="match status" value="1"/>
</dbReference>
<gene>
    <name evidence="5" type="ORF">Tci_011324</name>
</gene>
<dbReference type="PROSITE" id="PS50994">
    <property type="entry name" value="INTEGRASE"/>
    <property type="match status" value="1"/>
</dbReference>
<dbReference type="EMBL" id="BKCJ010001162">
    <property type="protein sequence ID" value="GEU39346.1"/>
    <property type="molecule type" value="Genomic_DNA"/>
</dbReference>
<dbReference type="GO" id="GO:0003676">
    <property type="term" value="F:nucleic acid binding"/>
    <property type="evidence" value="ECO:0007669"/>
    <property type="project" value="InterPro"/>
</dbReference>
<keyword evidence="1" id="KW-0479">Metal-binding</keyword>
<evidence type="ECO:0000259" key="4">
    <source>
        <dbReference type="PROSITE" id="PS50994"/>
    </source>
</evidence>
<dbReference type="PANTHER" id="PTHR42648">
    <property type="entry name" value="TRANSPOSASE, PUTATIVE-RELATED"/>
    <property type="match status" value="1"/>
</dbReference>
<name>A0A6L2JQS6_TANCI</name>
<comment type="caution">
    <text evidence="5">The sequence shown here is derived from an EMBL/GenBank/DDBJ whole genome shotgun (WGS) entry which is preliminary data.</text>
</comment>
<dbReference type="AlphaFoldDB" id="A0A6L2JQS6"/>
<reference evidence="5" key="1">
    <citation type="journal article" date="2019" name="Sci. Rep.">
        <title>Draft genome of Tanacetum cinerariifolium, the natural source of mosquito coil.</title>
        <authorList>
            <person name="Yamashiro T."/>
            <person name="Shiraishi A."/>
            <person name="Satake H."/>
            <person name="Nakayama K."/>
        </authorList>
    </citation>
    <scope>NUCLEOTIDE SEQUENCE</scope>
</reference>
<proteinExistence type="predicted"/>
<dbReference type="GO" id="GO:0046872">
    <property type="term" value="F:metal ion binding"/>
    <property type="evidence" value="ECO:0007669"/>
    <property type="project" value="UniProtKB-KW"/>
</dbReference>
<dbReference type="PANTHER" id="PTHR42648:SF18">
    <property type="entry name" value="RETROTRANSPOSON, UNCLASSIFIED-LIKE PROTEIN"/>
    <property type="match status" value="1"/>
</dbReference>
<keyword evidence="2" id="KW-0378">Hydrolase</keyword>
<feature type="region of interest" description="Disordered" evidence="3">
    <location>
        <begin position="844"/>
        <end position="895"/>
    </location>
</feature>
<dbReference type="GO" id="GO:0015074">
    <property type="term" value="P:DNA integration"/>
    <property type="evidence" value="ECO:0007669"/>
    <property type="project" value="InterPro"/>
</dbReference>
<dbReference type="Pfam" id="PF07727">
    <property type="entry name" value="RVT_2"/>
    <property type="match status" value="1"/>
</dbReference>
<dbReference type="GO" id="GO:0016787">
    <property type="term" value="F:hydrolase activity"/>
    <property type="evidence" value="ECO:0007669"/>
    <property type="project" value="UniProtKB-KW"/>
</dbReference>
<dbReference type="SUPFAM" id="SSF53098">
    <property type="entry name" value="Ribonuclease H-like"/>
    <property type="match status" value="1"/>
</dbReference>
<sequence length="895" mass="101459">MDSGLAVPVFNQGDDLISYLNKKMAFLIVVFYSRFPSTNNQLRTSFTLRNQATIQDEIGLCNKFKGGKDKVMLTVKLLRQLFQTEDLDAYDYDYDDVAKTVLMANLSNYGSDVISEQCMFDANHDVSFLDFVNDLNMHAKSISKSKKNQVHNIWKPTGKVFTEVGLKWKPTRVFTIIGNSCPLTRIIPKKVVHPKETTSNLGETQKSEIKVYSTRTKQVKSVGSSKNAKIVDSEIANNSEPAHLWDLMLQMFHLLLLLSMADCSLKDHLCLACALGKSKKSSHQPKAEDTNQEKLYLLHMDLCSPMREESINKKKYILVTVDDYSRFTWVRFFRSKDEAPDAIIKCIKNIQFHLNDTARNVQTDNETKFVNQTLCDFYENIGISHQTSVARTPRQNGIVEKQNQTLVEAARTMLIFSKAHMFLWAKAINQVYYTQNHSLIRLRYNKSPCELMHDKKPDLSFLYVFGSLYYPTNDSEDLGLGLQLRTPATFSSGLVLNTIPQQPFLVAAEPRAVDIAESLVSMSIDLDAPSTNVPLHESLYEDSTSHGSSSNVRASHTPFKHLGRWNKDHPIANVIGDPSRSVSIKSHLKLTSCGVTLMHKVMLIKLKWIYKVKTDKVGGVLKIKARLVALGFRQDEGINFEESFEQVARIEAIRIFIANVADKNMTIFQMDVKTAFLNGEIKEEVYVSQLEEFVDQNNPSRVYKLKKAILLNQDFVKPPSKEDLVPFIQELGYFGKCDILSAIHTDQMHQPWRTFAAIINRCIFGKTTGLDRLRESRAQILEISFALCDDTLLGALKFVSKIQDYQQYGALILDEMINQDIKDSKAYKTYLDFPTGKATPKKVRKFKKVAAPSQKLSPILEEEPSEKPKRAKKPAKKSTTMPVAGVVIRDTPSDS</sequence>
<dbReference type="InterPro" id="IPR036397">
    <property type="entry name" value="RNaseH_sf"/>
</dbReference>
<feature type="domain" description="Integrase catalytic" evidence="4">
    <location>
        <begin position="281"/>
        <end position="456"/>
    </location>
</feature>
<dbReference type="Gene3D" id="3.30.420.10">
    <property type="entry name" value="Ribonuclease H-like superfamily/Ribonuclease H"/>
    <property type="match status" value="1"/>
</dbReference>
<evidence type="ECO:0000313" key="5">
    <source>
        <dbReference type="EMBL" id="GEU39346.1"/>
    </source>
</evidence>
<dbReference type="InterPro" id="IPR001584">
    <property type="entry name" value="Integrase_cat-core"/>
</dbReference>
<dbReference type="InterPro" id="IPR012337">
    <property type="entry name" value="RNaseH-like_sf"/>
</dbReference>
<evidence type="ECO:0000256" key="3">
    <source>
        <dbReference type="SAM" id="MobiDB-lite"/>
    </source>
</evidence>
<accession>A0A6L2JQS6</accession>